<dbReference type="Pfam" id="PF13432">
    <property type="entry name" value="TPR_16"/>
    <property type="match status" value="2"/>
</dbReference>
<dbReference type="RefSeq" id="WP_345923185.1">
    <property type="nucleotide sequence ID" value="NZ_JBDIVF010000001.1"/>
</dbReference>
<dbReference type="PROSITE" id="PS50005">
    <property type="entry name" value="TPR"/>
    <property type="match status" value="1"/>
</dbReference>
<evidence type="ECO:0000313" key="2">
    <source>
        <dbReference type="EMBL" id="MET1489886.1"/>
    </source>
</evidence>
<keyword evidence="3" id="KW-1185">Reference proteome</keyword>
<gene>
    <name evidence="2" type="ORF">ABVT11_08610</name>
</gene>
<dbReference type="EMBL" id="JBEWLZ010000004">
    <property type="protein sequence ID" value="MET1489886.1"/>
    <property type="molecule type" value="Genomic_DNA"/>
</dbReference>
<dbReference type="SUPFAM" id="SSF53756">
    <property type="entry name" value="UDP-Glycosyltransferase/glycogen phosphorylase"/>
    <property type="match status" value="1"/>
</dbReference>
<protein>
    <submittedName>
        <fullName evidence="2">Tetratricopeptide repeat-containing glycosyltransferase family protein</fullName>
    </submittedName>
</protein>
<evidence type="ECO:0000256" key="1">
    <source>
        <dbReference type="PROSITE-ProRule" id="PRU00339"/>
    </source>
</evidence>
<dbReference type="Gene3D" id="1.25.40.10">
    <property type="entry name" value="Tetratricopeptide repeat domain"/>
    <property type="match status" value="2"/>
</dbReference>
<dbReference type="PANTHER" id="PTHR44366:SF1">
    <property type="entry name" value="UDP-N-ACETYLGLUCOSAMINE--PEPTIDE N-ACETYLGLUCOSAMINYLTRANSFERASE 110 KDA SUBUNIT"/>
    <property type="match status" value="1"/>
</dbReference>
<dbReference type="Gene3D" id="3.40.50.2000">
    <property type="entry name" value="Glycogen Phosphorylase B"/>
    <property type="match status" value="1"/>
</dbReference>
<evidence type="ECO:0000313" key="3">
    <source>
        <dbReference type="Proteomes" id="UP001548590"/>
    </source>
</evidence>
<accession>A0ABV2CPP4</accession>
<organism evidence="2 3">
    <name type="scientific">Uliginosibacterium paludis</name>
    <dbReference type="NCBI Taxonomy" id="1615952"/>
    <lineage>
        <taxon>Bacteria</taxon>
        <taxon>Pseudomonadati</taxon>
        <taxon>Pseudomonadota</taxon>
        <taxon>Betaproteobacteria</taxon>
        <taxon>Rhodocyclales</taxon>
        <taxon>Zoogloeaceae</taxon>
        <taxon>Uliginosibacterium</taxon>
    </lineage>
</organism>
<reference evidence="2 3" key="1">
    <citation type="submission" date="2024-07" db="EMBL/GenBank/DDBJ databases">
        <title>Uliginosibacterium paludis KCTC:42655.</title>
        <authorList>
            <person name="Kim M.K."/>
        </authorList>
    </citation>
    <scope>NUCLEOTIDE SEQUENCE [LARGE SCALE GENOMIC DNA]</scope>
    <source>
        <strain evidence="2 3">KCTC 42655</strain>
    </source>
</reference>
<feature type="repeat" description="TPR" evidence="1">
    <location>
        <begin position="97"/>
        <end position="130"/>
    </location>
</feature>
<dbReference type="InterPro" id="IPR011990">
    <property type="entry name" value="TPR-like_helical_dom_sf"/>
</dbReference>
<dbReference type="PROSITE" id="PS50293">
    <property type="entry name" value="TPR_REGION"/>
    <property type="match status" value="1"/>
</dbReference>
<comment type="caution">
    <text evidence="2">The sequence shown here is derived from an EMBL/GenBank/DDBJ whole genome shotgun (WGS) entry which is preliminary data.</text>
</comment>
<dbReference type="InterPro" id="IPR037919">
    <property type="entry name" value="OGT"/>
</dbReference>
<sequence length="478" mass="51405">MEALEAQAAGQLELAETRLRSALMLAPGRESLLVNLAGVLIEAGKIDAAVPCCEQVLAANPAHAQAWMNLALCHYRADRSGPALEAIRRSLALEASAAAFGNLGNILIESGQTAEALAAFDEAVRLEPEDAAWHTARGTALRMLERLPEAAAAHHTALRIDPDCADAHWNLAGVDLTEGRYEAGWRGFEWRWRTTDPVRAGYHGTAPRWQGQPLAAGENLLLWAEQGLGDTLQFCRYASVLAGRGWRVILQVQPPLLRLLQRMDPRVEVVSSAVLPPRHDWQCPLMSVAGLCATRADSIPAAEAYLAVPEASLALWQARLGPATRPRIGLMWQGNLQNRTGRGRSLPAAALAPLMALPCDFFFVGKEAAAQDLAELRRHGTLADHSAAIADFADTAAQIALMDRVITIDTSVAHLAAGLGRPTLILLGAGADWRWGTPGARSTPWYPRHATLYRQQPGADWAPAVAALTADLAAWLSS</sequence>
<dbReference type="Proteomes" id="UP001548590">
    <property type="component" value="Unassembled WGS sequence"/>
</dbReference>
<dbReference type="PANTHER" id="PTHR44366">
    <property type="entry name" value="UDP-N-ACETYLGLUCOSAMINE--PEPTIDE N-ACETYLGLUCOSAMINYLTRANSFERASE 110 KDA SUBUNIT"/>
    <property type="match status" value="1"/>
</dbReference>
<dbReference type="InterPro" id="IPR002201">
    <property type="entry name" value="Glyco_trans_9"/>
</dbReference>
<keyword evidence="1" id="KW-0802">TPR repeat</keyword>
<dbReference type="SUPFAM" id="SSF48452">
    <property type="entry name" value="TPR-like"/>
    <property type="match status" value="1"/>
</dbReference>
<dbReference type="InterPro" id="IPR019734">
    <property type="entry name" value="TPR_rpt"/>
</dbReference>
<dbReference type="Pfam" id="PF01075">
    <property type="entry name" value="Glyco_transf_9"/>
    <property type="match status" value="1"/>
</dbReference>
<name>A0ABV2CPP4_9RHOO</name>
<proteinExistence type="predicted"/>
<dbReference type="SMART" id="SM00028">
    <property type="entry name" value="TPR"/>
    <property type="match status" value="4"/>
</dbReference>